<sequence>MALVWLAWIALAGSPAMAQPATQAVQAPPLRANGAGGASPIRWAADASADVPFTFHDPASPARLTGFEYDLMQGLAAHMGVPFVFVQNDWDGLIPGLQRGLYDIVTCGIEITAEHAESVDFSDPYYVTSERLVVRRNGPQLVDLASLAGHVVGTLRNTQAERILAQAPELQIRSYEEETQAFMDLASGRTDAILIDAPIAKYYGQVNPALRVVGAPIGRVEYGMAFARGRNAALRQRVNTALAAMRADGTVHAILARWDLWTPEMAASLHDSTTPDMAPTAWNAYVAAQQGQNGWHTRLARYVTFLPQLAHAAWLTLLVSLVAMVLAVGLGLGLALARLYGPAPLAWLATLYVEIVRGTPLLIQVLFIFYGLPEFGLSLTPFVAGVLSLGLNYAAYEAENYRAGLQSVAPGQMEAALALNMTHVQALRYVVVPQAFRLVMPVMTNDFISLLKDSSLVSVITLTELTQTYIRLSSTYFDYFGTGLMVGATYLLLGLPFVRLARMVERRLSAPHARQRPKP</sequence>
<reference evidence="13" key="1">
    <citation type="submission" date="2021-03" db="EMBL/GenBank/DDBJ databases">
        <title>The complete genome sequence of Acetobacter sp. TBRC 12339.</title>
        <authorList>
            <person name="Charoenyingcharoen P."/>
            <person name="Yukphan P."/>
        </authorList>
    </citation>
    <scope>NUCLEOTIDE SEQUENCE</scope>
    <source>
        <strain evidence="13">TBRC 12339</strain>
    </source>
</reference>
<keyword evidence="7" id="KW-0029">Amino-acid transport</keyword>
<dbReference type="Gene3D" id="3.40.190.10">
    <property type="entry name" value="Periplasmic binding protein-like II"/>
    <property type="match status" value="2"/>
</dbReference>
<keyword evidence="9 10" id="KW-0472">Membrane</keyword>
<evidence type="ECO:0000256" key="9">
    <source>
        <dbReference type="ARBA" id="ARBA00023136"/>
    </source>
</evidence>
<dbReference type="InterPro" id="IPR001638">
    <property type="entry name" value="Solute-binding_3/MltF_N"/>
</dbReference>
<dbReference type="SUPFAM" id="SSF53850">
    <property type="entry name" value="Periplasmic binding protein-like II"/>
    <property type="match status" value="1"/>
</dbReference>
<evidence type="ECO:0000256" key="7">
    <source>
        <dbReference type="ARBA" id="ARBA00022970"/>
    </source>
</evidence>
<keyword evidence="8 10" id="KW-1133">Transmembrane helix</keyword>
<comment type="subcellular location">
    <subcellularLocation>
        <location evidence="2">Cell inner membrane</location>
        <topology evidence="2">Multi-pass membrane protein</topology>
    </subcellularLocation>
    <subcellularLocation>
        <location evidence="10">Cell membrane</location>
        <topology evidence="10">Multi-pass membrane protein</topology>
    </subcellularLocation>
</comment>
<feature type="chain" id="PRO_5037635341" evidence="11">
    <location>
        <begin position="19"/>
        <end position="519"/>
    </location>
</feature>
<dbReference type="InterPro" id="IPR043429">
    <property type="entry name" value="ArtM/GltK/GlnP/TcyL/YhdX-like"/>
</dbReference>
<evidence type="ECO:0000256" key="11">
    <source>
        <dbReference type="SAM" id="SignalP"/>
    </source>
</evidence>
<evidence type="ECO:0000256" key="4">
    <source>
        <dbReference type="ARBA" id="ARBA00022448"/>
    </source>
</evidence>
<dbReference type="SUPFAM" id="SSF161098">
    <property type="entry name" value="MetI-like"/>
    <property type="match status" value="1"/>
</dbReference>
<feature type="transmembrane region" description="Helical" evidence="10">
    <location>
        <begin position="479"/>
        <end position="498"/>
    </location>
</feature>
<evidence type="ECO:0000259" key="12">
    <source>
        <dbReference type="PROSITE" id="PS50928"/>
    </source>
</evidence>
<protein>
    <submittedName>
        <fullName evidence="13">ABC transporter permease subunit</fullName>
    </submittedName>
</protein>
<dbReference type="SMART" id="SM00062">
    <property type="entry name" value="PBPb"/>
    <property type="match status" value="1"/>
</dbReference>
<evidence type="ECO:0000256" key="3">
    <source>
        <dbReference type="ARBA" id="ARBA00010072"/>
    </source>
</evidence>
<dbReference type="GO" id="GO:0015276">
    <property type="term" value="F:ligand-gated monoatomic ion channel activity"/>
    <property type="evidence" value="ECO:0007669"/>
    <property type="project" value="InterPro"/>
</dbReference>
<dbReference type="InterPro" id="IPR001320">
    <property type="entry name" value="Iontro_rcpt_C"/>
</dbReference>
<dbReference type="GO" id="GO:0043190">
    <property type="term" value="C:ATP-binding cassette (ABC) transporter complex"/>
    <property type="evidence" value="ECO:0007669"/>
    <property type="project" value="InterPro"/>
</dbReference>
<comment type="caution">
    <text evidence="13">The sequence shown here is derived from an EMBL/GenBank/DDBJ whole genome shotgun (WGS) entry which is preliminary data.</text>
</comment>
<dbReference type="CDD" id="cd13530">
    <property type="entry name" value="PBP2_peptides_like"/>
    <property type="match status" value="1"/>
</dbReference>
<dbReference type="Pfam" id="PF00497">
    <property type="entry name" value="SBP_bac_3"/>
    <property type="match status" value="1"/>
</dbReference>
<evidence type="ECO:0000256" key="5">
    <source>
        <dbReference type="ARBA" id="ARBA00022475"/>
    </source>
</evidence>
<dbReference type="SMART" id="SM00079">
    <property type="entry name" value="PBPe"/>
    <property type="match status" value="1"/>
</dbReference>
<evidence type="ECO:0000256" key="8">
    <source>
        <dbReference type="ARBA" id="ARBA00022989"/>
    </source>
</evidence>
<dbReference type="PROSITE" id="PS50928">
    <property type="entry name" value="ABC_TM1"/>
    <property type="match status" value="1"/>
</dbReference>
<evidence type="ECO:0000313" key="13">
    <source>
        <dbReference type="EMBL" id="MBO1324691.1"/>
    </source>
</evidence>
<dbReference type="Pfam" id="PF00528">
    <property type="entry name" value="BPD_transp_1"/>
    <property type="match status" value="1"/>
</dbReference>
<dbReference type="PANTHER" id="PTHR30614:SF20">
    <property type="entry name" value="GLUTAMINE TRANSPORT SYSTEM PERMEASE PROTEIN GLNP"/>
    <property type="match status" value="1"/>
</dbReference>
<evidence type="ECO:0000256" key="10">
    <source>
        <dbReference type="RuleBase" id="RU363032"/>
    </source>
</evidence>
<evidence type="ECO:0000313" key="14">
    <source>
        <dbReference type="Proteomes" id="UP000664073"/>
    </source>
</evidence>
<dbReference type="PANTHER" id="PTHR30614">
    <property type="entry name" value="MEMBRANE COMPONENT OF AMINO ACID ABC TRANSPORTER"/>
    <property type="match status" value="1"/>
</dbReference>
<dbReference type="InterPro" id="IPR035906">
    <property type="entry name" value="MetI-like_sf"/>
</dbReference>
<keyword evidence="14" id="KW-1185">Reference proteome</keyword>
<gene>
    <name evidence="13" type="ORF">J2D77_05925</name>
</gene>
<keyword evidence="11" id="KW-0732">Signal</keyword>
<evidence type="ECO:0000256" key="6">
    <source>
        <dbReference type="ARBA" id="ARBA00022692"/>
    </source>
</evidence>
<dbReference type="InterPro" id="IPR010065">
    <property type="entry name" value="AA_ABC_transptr_permease_3TM"/>
</dbReference>
<accession>A0A939HP89</accession>
<dbReference type="EMBL" id="JAFVMH010000002">
    <property type="protein sequence ID" value="MBO1324691.1"/>
    <property type="molecule type" value="Genomic_DNA"/>
</dbReference>
<comment type="similarity">
    <text evidence="3">Belongs to the binding-protein-dependent transport system permease family. HisMQ subfamily.</text>
</comment>
<feature type="transmembrane region" description="Helical" evidence="10">
    <location>
        <begin position="312"/>
        <end position="337"/>
    </location>
</feature>
<organism evidence="13 14">
    <name type="scientific">Acetobacter garciniae</name>
    <dbReference type="NCBI Taxonomy" id="2817435"/>
    <lineage>
        <taxon>Bacteria</taxon>
        <taxon>Pseudomonadati</taxon>
        <taxon>Pseudomonadota</taxon>
        <taxon>Alphaproteobacteria</taxon>
        <taxon>Acetobacterales</taxon>
        <taxon>Acetobacteraceae</taxon>
        <taxon>Acetobacter</taxon>
    </lineage>
</organism>
<dbReference type="CDD" id="cd06261">
    <property type="entry name" value="TM_PBP2"/>
    <property type="match status" value="1"/>
</dbReference>
<keyword evidence="5" id="KW-1003">Cell membrane</keyword>
<dbReference type="Proteomes" id="UP000664073">
    <property type="component" value="Unassembled WGS sequence"/>
</dbReference>
<feature type="domain" description="ABC transmembrane type-1" evidence="12">
    <location>
        <begin position="313"/>
        <end position="501"/>
    </location>
</feature>
<feature type="signal peptide" evidence="11">
    <location>
        <begin position="1"/>
        <end position="18"/>
    </location>
</feature>
<proteinExistence type="inferred from homology"/>
<keyword evidence="6 10" id="KW-0812">Transmembrane</keyword>
<dbReference type="InterPro" id="IPR000515">
    <property type="entry name" value="MetI-like"/>
</dbReference>
<name>A0A939HP89_9PROT</name>
<evidence type="ECO:0000256" key="1">
    <source>
        <dbReference type="ARBA" id="ARBA00003159"/>
    </source>
</evidence>
<evidence type="ECO:0000256" key="2">
    <source>
        <dbReference type="ARBA" id="ARBA00004429"/>
    </source>
</evidence>
<dbReference type="Gene3D" id="1.10.3720.10">
    <property type="entry name" value="MetI-like"/>
    <property type="match status" value="1"/>
</dbReference>
<dbReference type="AlphaFoldDB" id="A0A939HP89"/>
<keyword evidence="4 10" id="KW-0813">Transport</keyword>
<dbReference type="NCBIfam" id="TIGR01726">
    <property type="entry name" value="HEQRo_perm_3TM"/>
    <property type="match status" value="1"/>
</dbReference>
<comment type="function">
    <text evidence="1">Part of the binding-protein-dependent transport system for glutamine; probably responsible for the translocation of the substrate across the membrane.</text>
</comment>
<dbReference type="GO" id="GO:0006865">
    <property type="term" value="P:amino acid transport"/>
    <property type="evidence" value="ECO:0007669"/>
    <property type="project" value="UniProtKB-KW"/>
</dbReference>